<protein>
    <recommendedName>
        <fullName evidence="3">DDE Tnp4 domain-containing protein</fullName>
    </recommendedName>
</protein>
<organism evidence="1 2">
    <name type="scientific">Thermobifida halotolerans</name>
    <dbReference type="NCBI Taxonomy" id="483545"/>
    <lineage>
        <taxon>Bacteria</taxon>
        <taxon>Bacillati</taxon>
        <taxon>Actinomycetota</taxon>
        <taxon>Actinomycetes</taxon>
        <taxon>Streptosporangiales</taxon>
        <taxon>Nocardiopsidaceae</taxon>
        <taxon>Thermobifida</taxon>
    </lineage>
</organism>
<name>A0AA97LZS2_9ACTN</name>
<dbReference type="Proteomes" id="UP000265719">
    <property type="component" value="Chromosome"/>
</dbReference>
<sequence>MHADNRADNRLLRAVRAVGERAMAVLVGRHTALRRISLSPSAVGRIVQATLALHRYEHPIR</sequence>
<dbReference type="EMBL" id="CP063196">
    <property type="protein sequence ID" value="UOE21327.1"/>
    <property type="molecule type" value="Genomic_DNA"/>
</dbReference>
<evidence type="ECO:0008006" key="3">
    <source>
        <dbReference type="Google" id="ProtNLM"/>
    </source>
</evidence>
<dbReference type="AlphaFoldDB" id="A0AA97LZS2"/>
<dbReference type="KEGG" id="thao:NI17_009470"/>
<evidence type="ECO:0000313" key="1">
    <source>
        <dbReference type="EMBL" id="UOE21327.1"/>
    </source>
</evidence>
<gene>
    <name evidence="1" type="ORF">NI17_009470</name>
</gene>
<proteinExistence type="predicted"/>
<dbReference type="RefSeq" id="WP_084012882.1">
    <property type="nucleotide sequence ID" value="NZ_CP063196.1"/>
</dbReference>
<reference evidence="1" key="1">
    <citation type="submission" date="2020-10" db="EMBL/GenBank/DDBJ databases">
        <title>De novo genome project of the cellulose decomposer Thermobifida halotolerans type strain.</title>
        <authorList>
            <person name="Nagy I."/>
            <person name="Horvath B."/>
            <person name="Kukolya J."/>
            <person name="Nagy I."/>
            <person name="Orsini M."/>
        </authorList>
    </citation>
    <scope>NUCLEOTIDE SEQUENCE</scope>
    <source>
        <strain evidence="1">DSM 44931</strain>
    </source>
</reference>
<accession>A0AA97LZS2</accession>
<evidence type="ECO:0000313" key="2">
    <source>
        <dbReference type="Proteomes" id="UP000265719"/>
    </source>
</evidence>
<keyword evidence="2" id="KW-1185">Reference proteome</keyword>